<feature type="transmembrane region" description="Helical" evidence="1">
    <location>
        <begin position="6"/>
        <end position="25"/>
    </location>
</feature>
<sequence>MGLLDSAYWSLIALMNFYSACSSLIDAKTEKRKKKSIHGHSSKGCIDVNNI</sequence>
<keyword evidence="1" id="KW-0472">Membrane</keyword>
<evidence type="ECO:0000313" key="2">
    <source>
        <dbReference type="EMBL" id="MBX66732.1"/>
    </source>
</evidence>
<reference evidence="2" key="1">
    <citation type="submission" date="2018-02" db="EMBL/GenBank/DDBJ databases">
        <title>Rhizophora mucronata_Transcriptome.</title>
        <authorList>
            <person name="Meera S.P."/>
            <person name="Sreeshan A."/>
            <person name="Augustine A."/>
        </authorList>
    </citation>
    <scope>NUCLEOTIDE SEQUENCE</scope>
    <source>
        <tissue evidence="2">Leaf</tissue>
    </source>
</reference>
<proteinExistence type="predicted"/>
<dbReference type="AlphaFoldDB" id="A0A2P2QIA0"/>
<keyword evidence="1" id="KW-1133">Transmembrane helix</keyword>
<evidence type="ECO:0000256" key="1">
    <source>
        <dbReference type="SAM" id="Phobius"/>
    </source>
</evidence>
<organism evidence="2">
    <name type="scientific">Rhizophora mucronata</name>
    <name type="common">Asiatic mangrove</name>
    <dbReference type="NCBI Taxonomy" id="61149"/>
    <lineage>
        <taxon>Eukaryota</taxon>
        <taxon>Viridiplantae</taxon>
        <taxon>Streptophyta</taxon>
        <taxon>Embryophyta</taxon>
        <taxon>Tracheophyta</taxon>
        <taxon>Spermatophyta</taxon>
        <taxon>Magnoliopsida</taxon>
        <taxon>eudicotyledons</taxon>
        <taxon>Gunneridae</taxon>
        <taxon>Pentapetalae</taxon>
        <taxon>rosids</taxon>
        <taxon>fabids</taxon>
        <taxon>Malpighiales</taxon>
        <taxon>Rhizophoraceae</taxon>
        <taxon>Rhizophora</taxon>
    </lineage>
</organism>
<accession>A0A2P2QIA0</accession>
<dbReference type="EMBL" id="GGEC01086248">
    <property type="protein sequence ID" value="MBX66732.1"/>
    <property type="molecule type" value="Transcribed_RNA"/>
</dbReference>
<keyword evidence="1" id="KW-0812">Transmembrane</keyword>
<protein>
    <submittedName>
        <fullName evidence="2">Uncharacterized protein</fullName>
    </submittedName>
</protein>
<name>A0A2P2QIA0_RHIMU</name>